<dbReference type="Proteomes" id="UP001139516">
    <property type="component" value="Unassembled WGS sequence"/>
</dbReference>
<keyword evidence="3" id="KW-1185">Reference proteome</keyword>
<organism evidence="2 3">
    <name type="scientific">Roseomonas acroporae</name>
    <dbReference type="NCBI Taxonomy" id="2937791"/>
    <lineage>
        <taxon>Bacteria</taxon>
        <taxon>Pseudomonadati</taxon>
        <taxon>Pseudomonadota</taxon>
        <taxon>Alphaproteobacteria</taxon>
        <taxon>Acetobacterales</taxon>
        <taxon>Roseomonadaceae</taxon>
        <taxon>Roseomonas</taxon>
    </lineage>
</organism>
<dbReference type="EMBL" id="JALPRX010000092">
    <property type="protein sequence ID" value="MCK8786655.1"/>
    <property type="molecule type" value="Genomic_DNA"/>
</dbReference>
<dbReference type="RefSeq" id="WP_248668768.1">
    <property type="nucleotide sequence ID" value="NZ_JALPRX010000092.1"/>
</dbReference>
<name>A0A9X1YBH2_9PROT</name>
<feature type="compositionally biased region" description="Low complexity" evidence="1">
    <location>
        <begin position="60"/>
        <end position="94"/>
    </location>
</feature>
<comment type="caution">
    <text evidence="2">The sequence shown here is derived from an EMBL/GenBank/DDBJ whole genome shotgun (WGS) entry which is preliminary data.</text>
</comment>
<proteinExistence type="predicted"/>
<dbReference type="InterPro" id="IPR009562">
    <property type="entry name" value="DUF1178"/>
</dbReference>
<dbReference type="Pfam" id="PF06676">
    <property type="entry name" value="DUF1178"/>
    <property type="match status" value="1"/>
</dbReference>
<gene>
    <name evidence="2" type="ORF">M0638_19960</name>
</gene>
<evidence type="ECO:0000313" key="3">
    <source>
        <dbReference type="Proteomes" id="UP001139516"/>
    </source>
</evidence>
<evidence type="ECO:0000313" key="2">
    <source>
        <dbReference type="EMBL" id="MCK8786655.1"/>
    </source>
</evidence>
<feature type="region of interest" description="Disordered" evidence="1">
    <location>
        <begin position="58"/>
        <end position="94"/>
    </location>
</feature>
<reference evidence="2" key="1">
    <citation type="submission" date="2022-04" db="EMBL/GenBank/DDBJ databases">
        <title>Roseomonas acroporae sp. nov., isolated from coral Acropora digitifera.</title>
        <authorList>
            <person name="Sun H."/>
        </authorList>
    </citation>
    <scope>NUCLEOTIDE SEQUENCE</scope>
    <source>
        <strain evidence="2">NAR14</strain>
    </source>
</reference>
<sequence>MIHYQLRCGEAHEFDGWFKDSAAFDRLAGARLVQCPVCGGTEVSRALMAPAIGRKGRVEAAATEGQPAPAAPPGGNASVPPGGNAPVPAGGGAPMTAGPLPAQVRAMLQRLRAEVERNCDYVGKEFADEARRMARGESDRRGIYGEASEADAEALHDEGIEIARIPWVPPADS</sequence>
<protein>
    <submittedName>
        <fullName evidence="2">DUF1178 family protein</fullName>
    </submittedName>
</protein>
<dbReference type="AlphaFoldDB" id="A0A9X1YBH2"/>
<accession>A0A9X1YBH2</accession>
<evidence type="ECO:0000256" key="1">
    <source>
        <dbReference type="SAM" id="MobiDB-lite"/>
    </source>
</evidence>
<dbReference type="PIRSF" id="PIRSF032131">
    <property type="entry name" value="UCP032131"/>
    <property type="match status" value="1"/>
</dbReference>